<comment type="caution">
    <text evidence="2">The sequence shown here is derived from an EMBL/GenBank/DDBJ whole genome shotgun (WGS) entry which is preliminary data.</text>
</comment>
<gene>
    <name evidence="2" type="ORF">Clacol_008287</name>
</gene>
<sequence>MPRSITASTSTTDSPPPQSPLTPPPYELQLSSYVTTKDVQMFDVDSRIGEFNSLSPTHLSSQFPTSTLPAPPSGHDLMQLFPPRPPQVVLGLDRNVRREVNNTSPRNLGPGVPAYINTSAYFGKEEREFFRLAGERVTGRDLEIRLEKERENRDMNMNINIKEGSGRETSIYPQIPVEPPIKRRKSVDIARETTSSPPPPALTLGKLPQRQQQQQQHTPSHSHWPATISSFQVLQQPTPTAGQIQPVTSSGTRRRAGKYTKRVFVHPNPLPNVNPPYLLANVYPPVGPNSTNPTINVYPLANPLPQKIPVPYQPNSPSHSSFPQPTSQFVQFAR</sequence>
<feature type="compositionally biased region" description="Low complexity" evidence="1">
    <location>
        <begin position="1"/>
        <end position="13"/>
    </location>
</feature>
<organism evidence="2 3">
    <name type="scientific">Clathrus columnatus</name>
    <dbReference type="NCBI Taxonomy" id="1419009"/>
    <lineage>
        <taxon>Eukaryota</taxon>
        <taxon>Fungi</taxon>
        <taxon>Dikarya</taxon>
        <taxon>Basidiomycota</taxon>
        <taxon>Agaricomycotina</taxon>
        <taxon>Agaricomycetes</taxon>
        <taxon>Phallomycetidae</taxon>
        <taxon>Phallales</taxon>
        <taxon>Clathraceae</taxon>
        <taxon>Clathrus</taxon>
    </lineage>
</organism>
<evidence type="ECO:0000313" key="2">
    <source>
        <dbReference type="EMBL" id="GJJ14030.1"/>
    </source>
</evidence>
<evidence type="ECO:0000256" key="1">
    <source>
        <dbReference type="SAM" id="MobiDB-lite"/>
    </source>
</evidence>
<dbReference type="EMBL" id="BPWL01000009">
    <property type="protein sequence ID" value="GJJ14030.1"/>
    <property type="molecule type" value="Genomic_DNA"/>
</dbReference>
<evidence type="ECO:0000313" key="3">
    <source>
        <dbReference type="Proteomes" id="UP001050691"/>
    </source>
</evidence>
<protein>
    <submittedName>
        <fullName evidence="2">Uncharacterized protein</fullName>
    </submittedName>
</protein>
<feature type="region of interest" description="Disordered" evidence="1">
    <location>
        <begin position="237"/>
        <end position="256"/>
    </location>
</feature>
<dbReference type="Proteomes" id="UP001050691">
    <property type="component" value="Unassembled WGS sequence"/>
</dbReference>
<dbReference type="AlphaFoldDB" id="A0AAV5AME4"/>
<keyword evidence="3" id="KW-1185">Reference proteome</keyword>
<feature type="region of interest" description="Disordered" evidence="1">
    <location>
        <begin position="160"/>
        <end position="224"/>
    </location>
</feature>
<feature type="region of interest" description="Disordered" evidence="1">
    <location>
        <begin position="1"/>
        <end position="27"/>
    </location>
</feature>
<accession>A0AAV5AME4</accession>
<reference evidence="2" key="1">
    <citation type="submission" date="2021-10" db="EMBL/GenBank/DDBJ databases">
        <title>De novo Genome Assembly of Clathrus columnatus (Basidiomycota, Fungi) Using Illumina and Nanopore Sequence Data.</title>
        <authorList>
            <person name="Ogiso-Tanaka E."/>
            <person name="Itagaki H."/>
            <person name="Hosoya T."/>
            <person name="Hosaka K."/>
        </authorList>
    </citation>
    <scope>NUCLEOTIDE SEQUENCE</scope>
    <source>
        <strain evidence="2">MO-923</strain>
    </source>
</reference>
<name>A0AAV5AME4_9AGAM</name>
<feature type="compositionally biased region" description="Pro residues" evidence="1">
    <location>
        <begin position="14"/>
        <end position="26"/>
    </location>
</feature>
<feature type="compositionally biased region" description="Polar residues" evidence="1">
    <location>
        <begin position="237"/>
        <end position="251"/>
    </location>
</feature>
<proteinExistence type="predicted"/>